<evidence type="ECO:0000313" key="13">
    <source>
        <dbReference type="EMBL" id="MFD1835633.1"/>
    </source>
</evidence>
<dbReference type="PANTHER" id="PTHR11403">
    <property type="entry name" value="CYTOCHROME C OXIDASE SUBUNIT III"/>
    <property type="match status" value="1"/>
</dbReference>
<dbReference type="InterPro" id="IPR024791">
    <property type="entry name" value="Cyt_c/ubiquinol_Oxase_su3"/>
</dbReference>
<feature type="domain" description="Heme-copper oxidase subunit III family profile" evidence="12">
    <location>
        <begin position="1"/>
        <end position="223"/>
    </location>
</feature>
<feature type="transmembrane region" description="Helical" evidence="11">
    <location>
        <begin position="109"/>
        <end position="137"/>
    </location>
</feature>
<evidence type="ECO:0000256" key="5">
    <source>
        <dbReference type="ARBA" id="ARBA00022692"/>
    </source>
</evidence>
<reference evidence="14" key="1">
    <citation type="journal article" date="2019" name="Int. J. Syst. Evol. Microbiol.">
        <title>The Global Catalogue of Microorganisms (GCM) 10K type strain sequencing project: providing services to taxonomists for standard genome sequencing and annotation.</title>
        <authorList>
            <consortium name="The Broad Institute Genomics Platform"/>
            <consortium name="The Broad Institute Genome Sequencing Center for Infectious Disease"/>
            <person name="Wu L."/>
            <person name="Ma J."/>
        </authorList>
    </citation>
    <scope>NUCLEOTIDE SEQUENCE [LARGE SCALE GENOMIC DNA]</scope>
    <source>
        <strain evidence="14">JCM 11650</strain>
    </source>
</reference>
<evidence type="ECO:0000256" key="9">
    <source>
        <dbReference type="ARBA" id="ARBA00031625"/>
    </source>
</evidence>
<comment type="similarity">
    <text evidence="2 10">Belongs to the cytochrome c oxidase subunit 3 family.</text>
</comment>
<accession>A0ABW4PXS8</accession>
<organism evidence="13 14">
    <name type="scientific">Brachybacterium rhamnosum</name>
    <dbReference type="NCBI Taxonomy" id="173361"/>
    <lineage>
        <taxon>Bacteria</taxon>
        <taxon>Bacillati</taxon>
        <taxon>Actinomycetota</taxon>
        <taxon>Actinomycetes</taxon>
        <taxon>Micrococcales</taxon>
        <taxon>Dermabacteraceae</taxon>
        <taxon>Brachybacterium</taxon>
    </lineage>
</organism>
<feature type="transmembrane region" description="Helical" evidence="11">
    <location>
        <begin position="29"/>
        <end position="49"/>
    </location>
</feature>
<gene>
    <name evidence="13" type="ORF">ACFSDA_11200</name>
</gene>
<evidence type="ECO:0000259" key="12">
    <source>
        <dbReference type="PROSITE" id="PS50253"/>
    </source>
</evidence>
<dbReference type="InterPro" id="IPR000298">
    <property type="entry name" value="Cyt_c_oxidase-like_su3"/>
</dbReference>
<comment type="subcellular location">
    <subcellularLocation>
        <location evidence="1 10">Cell membrane</location>
        <topology evidence="1 10">Multi-pass membrane protein</topology>
    </subcellularLocation>
</comment>
<keyword evidence="7 11" id="KW-0472">Membrane</keyword>
<keyword evidence="5 10" id="KW-0812">Transmembrane</keyword>
<evidence type="ECO:0000256" key="11">
    <source>
        <dbReference type="SAM" id="Phobius"/>
    </source>
</evidence>
<proteinExistence type="inferred from homology"/>
<keyword evidence="14" id="KW-1185">Reference proteome</keyword>
<dbReference type="SUPFAM" id="SSF81452">
    <property type="entry name" value="Cytochrome c oxidase subunit III-like"/>
    <property type="match status" value="1"/>
</dbReference>
<feature type="transmembrane region" description="Helical" evidence="11">
    <location>
        <begin position="69"/>
        <end position="88"/>
    </location>
</feature>
<sequence length="243" mass="27023">MTTATLSERPAAAATAAVGRPNPTQIGTIVWLSSELMFFGALFAMFFTLRSSVPDTFADGQAHFTHGFALLNTTILVLSSVTCQMGVFMAEGRLGKKVFPPRKRRTGSIFNIAGWGAIEWFVLTFLMGAFFISGQAFEYTELIHKGVTLSSSPFGSIFYLATGFHGLHVLGGLVTFLLVMVRLWSAKKFTQHEQISVICLSYYWHFVDVVWIGLFFIVYMLDPMMTAISPDHVVPVSFDWTIF</sequence>
<dbReference type="Pfam" id="PF00510">
    <property type="entry name" value="COX3"/>
    <property type="match status" value="1"/>
</dbReference>
<dbReference type="InterPro" id="IPR035973">
    <property type="entry name" value="Cyt_c_oxidase_su3-like_sf"/>
</dbReference>
<dbReference type="PROSITE" id="PS50253">
    <property type="entry name" value="COX3"/>
    <property type="match status" value="1"/>
</dbReference>
<dbReference type="PANTHER" id="PTHR11403:SF2">
    <property type="entry name" value="CYTOCHROME BO(3) UBIQUINOL OXIDASE SUBUNIT 3"/>
    <property type="match status" value="1"/>
</dbReference>
<dbReference type="EMBL" id="JBHUFL010000003">
    <property type="protein sequence ID" value="MFD1835633.1"/>
    <property type="molecule type" value="Genomic_DNA"/>
</dbReference>
<evidence type="ECO:0000256" key="4">
    <source>
        <dbReference type="ARBA" id="ARBA00022475"/>
    </source>
</evidence>
<keyword evidence="4" id="KW-1003">Cell membrane</keyword>
<feature type="transmembrane region" description="Helical" evidence="11">
    <location>
        <begin position="157"/>
        <end position="181"/>
    </location>
</feature>
<comment type="caution">
    <text evidence="13">The sequence shown here is derived from an EMBL/GenBank/DDBJ whole genome shotgun (WGS) entry which is preliminary data.</text>
</comment>
<dbReference type="CDD" id="cd00386">
    <property type="entry name" value="Heme_Cu_Oxidase_III_like"/>
    <property type="match status" value="1"/>
</dbReference>
<evidence type="ECO:0000256" key="6">
    <source>
        <dbReference type="ARBA" id="ARBA00022989"/>
    </source>
</evidence>
<dbReference type="Gene3D" id="1.20.120.80">
    <property type="entry name" value="Cytochrome c oxidase, subunit III, four-helix bundle"/>
    <property type="match status" value="1"/>
</dbReference>
<feature type="transmembrane region" description="Helical" evidence="11">
    <location>
        <begin position="202"/>
        <end position="221"/>
    </location>
</feature>
<dbReference type="RefSeq" id="WP_343904763.1">
    <property type="nucleotide sequence ID" value="NZ_BAAAIS010000003.1"/>
</dbReference>
<evidence type="ECO:0000256" key="3">
    <source>
        <dbReference type="ARBA" id="ARBA00012949"/>
    </source>
</evidence>
<evidence type="ECO:0000256" key="1">
    <source>
        <dbReference type="ARBA" id="ARBA00004651"/>
    </source>
</evidence>
<evidence type="ECO:0000256" key="8">
    <source>
        <dbReference type="ARBA" id="ARBA00031400"/>
    </source>
</evidence>
<name>A0ABW4PXS8_9MICO</name>
<evidence type="ECO:0000256" key="2">
    <source>
        <dbReference type="ARBA" id="ARBA00010581"/>
    </source>
</evidence>
<evidence type="ECO:0000256" key="7">
    <source>
        <dbReference type="ARBA" id="ARBA00023136"/>
    </source>
</evidence>
<dbReference type="EC" id="7.1.1.9" evidence="3"/>
<dbReference type="InterPro" id="IPR013833">
    <property type="entry name" value="Cyt_c_oxidase_su3_a-hlx"/>
</dbReference>
<keyword evidence="6 11" id="KW-1133">Transmembrane helix</keyword>
<evidence type="ECO:0000256" key="10">
    <source>
        <dbReference type="RuleBase" id="RU003376"/>
    </source>
</evidence>
<evidence type="ECO:0000313" key="14">
    <source>
        <dbReference type="Proteomes" id="UP001597280"/>
    </source>
</evidence>
<dbReference type="Proteomes" id="UP001597280">
    <property type="component" value="Unassembled WGS sequence"/>
</dbReference>
<protein>
    <recommendedName>
        <fullName evidence="3">cytochrome-c oxidase</fullName>
        <ecNumber evidence="3">7.1.1.9</ecNumber>
    </recommendedName>
    <alternativeName>
        <fullName evidence="8">Cytochrome aa3 subunit 3</fullName>
    </alternativeName>
    <alternativeName>
        <fullName evidence="9">Cytochrome c oxidase polypeptide III</fullName>
    </alternativeName>
</protein>